<reference evidence="1 2" key="1">
    <citation type="journal article" date="2011" name="Environ. Microbiol.">
        <title>Genome of alkaliphilic Bacillus pseudofirmus OF4 reveals adaptations that support the ability to grow in an external pH range from 7.5 to 11.4.</title>
        <authorList>
            <person name="Janto B."/>
            <person name="Ahmed A."/>
            <person name="Ito M."/>
            <person name="Liu J."/>
            <person name="Hicks D.B."/>
            <person name="Pagni S."/>
            <person name="Fackelmayer O.J."/>
            <person name="Smith T.A."/>
            <person name="Earl J."/>
            <person name="Elbourne L.D."/>
            <person name="Hassan K."/>
            <person name="Paulsen I.T."/>
            <person name="Kolsto A.B."/>
            <person name="Tourasse N.J."/>
            <person name="Ehrlich G.D."/>
            <person name="Boissy R."/>
            <person name="Ivey D.M."/>
            <person name="Li G."/>
            <person name="Xue Y."/>
            <person name="Ma Y."/>
            <person name="Hu F.Z."/>
            <person name="Krulwich T.A."/>
        </authorList>
    </citation>
    <scope>NUCLEOTIDE SEQUENCE [LARGE SCALE GENOMIC DNA]</scope>
    <source>
        <strain evidence="2">ATCC BAA-2126 / JCM 17055 / OF4</strain>
    </source>
</reference>
<dbReference type="EMBL" id="CP001879">
    <property type="protein sequence ID" value="ADC52140.1"/>
    <property type="molecule type" value="Genomic_DNA"/>
</dbReference>
<keyword evidence="2" id="KW-1185">Reference proteome</keyword>
<dbReference type="KEGG" id="bpf:BpOF4_20724"/>
<keyword evidence="1" id="KW-0614">Plasmid</keyword>
<dbReference type="HOGENOM" id="CLU_747338_0_0_9"/>
<sequence length="370" mass="43191">MNNKHGVNFYIEDNKPVQYKEYINGLVAKEKYVPTDTFIMFSLHMMKDEELIWYLLNNIENYSEVFEEVLKGLYKHNKFDALNQFMSFLSDKMNEKHPEFVQTFFTSMAKHIKLQNSTPNELTQQLNAITQKVEQINYAEAAVFNKLFYALINKLNLNEKASVPTTIYVLRKVMESDYLREKNSNEIKAIFETILTNCDNDWVDKAIMRRRPKASKVQTPMLPPGTIHYKQTLADHHVVIMEVPKQLRNVRLGKIEVGEVGHPKLVVIFTLNKELTIIDMRVAAVPNVPVDFDTPLFKFPYNNVFRDCGVCWPDKNMTLKSLVHLPMVIDLFFNSPYSQDILGTHRVEDFINKEFDDKQLVPNELTLKNI</sequence>
<evidence type="ECO:0000313" key="1">
    <source>
        <dbReference type="EMBL" id="ADC52140.1"/>
    </source>
</evidence>
<geneLocation type="plasmid" evidence="1 2">
    <name>pBpOF4-01</name>
</geneLocation>
<dbReference type="Proteomes" id="UP000001544">
    <property type="component" value="Plasmid pBpOF4-01"/>
</dbReference>
<proteinExistence type="predicted"/>
<accession>D3G1B4</accession>
<organism evidence="1 2">
    <name type="scientific">Alkalihalophilus pseudofirmus (strain ATCC BAA-2126 / JCM 17055 / OF4)</name>
    <name type="common">Bacillus pseudofirmus</name>
    <dbReference type="NCBI Taxonomy" id="398511"/>
    <lineage>
        <taxon>Bacteria</taxon>
        <taxon>Bacillati</taxon>
        <taxon>Bacillota</taxon>
        <taxon>Bacilli</taxon>
        <taxon>Bacillales</taxon>
        <taxon>Bacillaceae</taxon>
        <taxon>Alkalihalophilus</taxon>
    </lineage>
</organism>
<dbReference type="AlphaFoldDB" id="D3G1B4"/>
<dbReference type="Pfam" id="PF14460">
    <property type="entry name" value="Prok-E2_D"/>
    <property type="match status" value="1"/>
</dbReference>
<name>D3G1B4_ALKPO</name>
<dbReference type="RefSeq" id="WP_012961052.1">
    <property type="nucleotide sequence ID" value="NC_013792.1"/>
</dbReference>
<protein>
    <submittedName>
        <fullName evidence="1">Uncharacterized protein</fullName>
    </submittedName>
</protein>
<dbReference type="eggNOG" id="ENOG5032AJM">
    <property type="taxonomic scope" value="Bacteria"/>
</dbReference>
<dbReference type="InterPro" id="IPR032787">
    <property type="entry name" value="Prok-E2_D"/>
</dbReference>
<gene>
    <name evidence="1" type="ordered locus">BpOF4_20724</name>
</gene>
<evidence type="ECO:0000313" key="2">
    <source>
        <dbReference type="Proteomes" id="UP000001544"/>
    </source>
</evidence>